<dbReference type="EMBL" id="JALJOU010000029">
    <property type="protein sequence ID" value="KAK9835124.1"/>
    <property type="molecule type" value="Genomic_DNA"/>
</dbReference>
<keyword evidence="3" id="KW-1185">Reference proteome</keyword>
<dbReference type="SUPFAM" id="SSF50969">
    <property type="entry name" value="YVTN repeat-like/Quinoprotein amine dehydrogenase"/>
    <property type="match status" value="1"/>
</dbReference>
<proteinExistence type="predicted"/>
<dbReference type="Gene3D" id="2.130.10.10">
    <property type="entry name" value="YVTN repeat-like/Quinoprotein amine dehydrogenase"/>
    <property type="match status" value="1"/>
</dbReference>
<gene>
    <name evidence="2" type="ORF">WJX81_000128</name>
</gene>
<dbReference type="Proteomes" id="UP001445335">
    <property type="component" value="Unassembled WGS sequence"/>
</dbReference>
<dbReference type="GO" id="GO:1990811">
    <property type="term" value="C:MWP complex"/>
    <property type="evidence" value="ECO:0007669"/>
    <property type="project" value="TreeGrafter"/>
</dbReference>
<evidence type="ECO:0000256" key="1">
    <source>
        <dbReference type="SAM" id="MobiDB-lite"/>
    </source>
</evidence>
<reference evidence="2 3" key="1">
    <citation type="journal article" date="2024" name="Nat. Commun.">
        <title>Phylogenomics reveals the evolutionary origins of lichenization in chlorophyte algae.</title>
        <authorList>
            <person name="Puginier C."/>
            <person name="Libourel C."/>
            <person name="Otte J."/>
            <person name="Skaloud P."/>
            <person name="Haon M."/>
            <person name="Grisel S."/>
            <person name="Petersen M."/>
            <person name="Berrin J.G."/>
            <person name="Delaux P.M."/>
            <person name="Dal Grande F."/>
            <person name="Keller J."/>
        </authorList>
    </citation>
    <scope>NUCLEOTIDE SEQUENCE [LARGE SCALE GENOMIC DNA]</scope>
    <source>
        <strain evidence="2 3">SAG 245.80</strain>
    </source>
</reference>
<dbReference type="InterPro" id="IPR011044">
    <property type="entry name" value="Quino_amine_DH_bsu"/>
</dbReference>
<organism evidence="2 3">
    <name type="scientific">Elliptochloris bilobata</name>
    <dbReference type="NCBI Taxonomy" id="381761"/>
    <lineage>
        <taxon>Eukaryota</taxon>
        <taxon>Viridiplantae</taxon>
        <taxon>Chlorophyta</taxon>
        <taxon>core chlorophytes</taxon>
        <taxon>Trebouxiophyceae</taxon>
        <taxon>Trebouxiophyceae incertae sedis</taxon>
        <taxon>Elliptochloris clade</taxon>
        <taxon>Elliptochloris</taxon>
    </lineage>
</organism>
<evidence type="ECO:0000313" key="3">
    <source>
        <dbReference type="Proteomes" id="UP001445335"/>
    </source>
</evidence>
<dbReference type="InterPro" id="IPR015943">
    <property type="entry name" value="WD40/YVTN_repeat-like_dom_sf"/>
</dbReference>
<evidence type="ECO:0000313" key="2">
    <source>
        <dbReference type="EMBL" id="KAK9835124.1"/>
    </source>
</evidence>
<feature type="region of interest" description="Disordered" evidence="1">
    <location>
        <begin position="1"/>
        <end position="29"/>
    </location>
</feature>
<dbReference type="GO" id="GO:0005815">
    <property type="term" value="C:microtubule organizing center"/>
    <property type="evidence" value="ECO:0007669"/>
    <property type="project" value="TreeGrafter"/>
</dbReference>
<accession>A0AAW1RMT2</accession>
<dbReference type="PANTHER" id="PTHR16220">
    <property type="entry name" value="WD REPEAT PROTEIN 8-RELATED"/>
    <property type="match status" value="1"/>
</dbReference>
<protein>
    <submittedName>
        <fullName evidence="2">Uncharacterized protein</fullName>
    </submittedName>
</protein>
<name>A0AAW1RMT2_9CHLO</name>
<dbReference type="InterPro" id="IPR052778">
    <property type="entry name" value="Centrosome-WD_assoc"/>
</dbReference>
<dbReference type="AlphaFoldDB" id="A0AAW1RMT2"/>
<comment type="caution">
    <text evidence="2">The sequence shown here is derived from an EMBL/GenBank/DDBJ whole genome shotgun (WGS) entry which is preliminary data.</text>
</comment>
<dbReference type="PANTHER" id="PTHR16220:SF0">
    <property type="entry name" value="WD REPEAT-CONTAINING PROTEIN WRAP73"/>
    <property type="match status" value="1"/>
</dbReference>
<sequence length="176" mass="18919">MSAGTSREAGQGSEGRVPHKPPPAQDEPRELPCVTQFVVCDLPCSFPAVRPAADKPNPRVGIGKAVWSPDGQFLATRNDAQPGCVWLWSAARLELASVVQQDEAVQDMAWRLHDGQPRLAIVTGSARLYLWSAKGASCVLIPLPHFQAASLRWNPAGTSLVLTDRLSGSFCCAYLA</sequence>